<dbReference type="PROSITE" id="PS01037">
    <property type="entry name" value="SBP_BACTERIAL_1"/>
    <property type="match status" value="1"/>
</dbReference>
<dbReference type="STRING" id="454136.NIES2119_28270"/>
<dbReference type="AlphaFoldDB" id="A0A1U7I5Q4"/>
<keyword evidence="5" id="KW-0574">Periplasm</keyword>
<dbReference type="GO" id="GO:0042597">
    <property type="term" value="C:periplasmic space"/>
    <property type="evidence" value="ECO:0007669"/>
    <property type="project" value="UniProtKB-SubCell"/>
</dbReference>
<dbReference type="Proteomes" id="UP000185860">
    <property type="component" value="Unassembled WGS sequence"/>
</dbReference>
<dbReference type="PIRSF" id="PIRSF019574">
    <property type="entry name" value="Periplasmic_polyamine_BP"/>
    <property type="match status" value="1"/>
</dbReference>
<dbReference type="GO" id="GO:0015846">
    <property type="term" value="P:polyamine transport"/>
    <property type="evidence" value="ECO:0007669"/>
    <property type="project" value="InterPro"/>
</dbReference>
<dbReference type="InterPro" id="IPR006061">
    <property type="entry name" value="SBP_1_CS"/>
</dbReference>
<dbReference type="Pfam" id="PF13416">
    <property type="entry name" value="SBP_bac_8"/>
    <property type="match status" value="1"/>
</dbReference>
<dbReference type="InterPro" id="IPR006059">
    <property type="entry name" value="SBP"/>
</dbReference>
<feature type="binding site" evidence="6">
    <location>
        <begin position="187"/>
        <end position="190"/>
    </location>
    <ligand>
        <name>spermidine</name>
        <dbReference type="ChEBI" id="CHEBI:57834"/>
    </ligand>
</feature>
<dbReference type="InterPro" id="IPR006311">
    <property type="entry name" value="TAT_signal"/>
</dbReference>
<evidence type="ECO:0000256" key="5">
    <source>
        <dbReference type="ARBA" id="ARBA00022764"/>
    </source>
</evidence>
<dbReference type="SUPFAM" id="SSF53850">
    <property type="entry name" value="Periplasmic binding protein-like II"/>
    <property type="match status" value="1"/>
</dbReference>
<sequence length="366" mass="41094">MKNLALKRRNFLKTAVAATSGIILSSCGWTLAQVRPATPNKGNSNQLYIYTWSGYTNDELLNKFTELTDVKAVANVFDSNEAMLAKIQAGGGADYSIIYPSDYMVRQMLEMGLLMELDPDRLNGLNNLMPQFQNPEYDPGNRHSIPVSWGTTGLIYNSKKLAKAPEDWEYLWQNKEILSKRMTLMDDVREVMGATLRMLGYSYNSTNRQEVNQAYQKLRELKSAIASFTTDAWKEQILAGDLLIAMGYSADAIEVMEENPDLKYVIPRSGTSLWTDTMVIPKSAPNPEAAYAWISFMLEPSVAALVTETLNFATANNTALKKLPEKITKNPTLFPPESVLTKAERITPVGEFSEVFDNYWTQLRSS</sequence>
<accession>A0A1U7I5Q4</accession>
<gene>
    <name evidence="7" type="ORF">NIES2119_28270</name>
</gene>
<dbReference type="PROSITE" id="PS51318">
    <property type="entry name" value="TAT"/>
    <property type="match status" value="1"/>
</dbReference>
<dbReference type="Gene3D" id="3.40.190.10">
    <property type="entry name" value="Periplasmic binding protein-like II"/>
    <property type="match status" value="2"/>
</dbReference>
<evidence type="ECO:0000256" key="4">
    <source>
        <dbReference type="ARBA" id="ARBA00022729"/>
    </source>
</evidence>
<keyword evidence="4" id="KW-0732">Signal</keyword>
<proteinExistence type="inferred from homology"/>
<dbReference type="GO" id="GO:0019808">
    <property type="term" value="F:polyamine binding"/>
    <property type="evidence" value="ECO:0007669"/>
    <property type="project" value="InterPro"/>
</dbReference>
<name>A0A1U7I5Q4_9CYAN</name>
<evidence type="ECO:0000256" key="6">
    <source>
        <dbReference type="PIRSR" id="PIRSR019574-1"/>
    </source>
</evidence>
<dbReference type="PANTHER" id="PTHR30222:SF17">
    <property type="entry name" value="SPERMIDINE_PUTRESCINE-BINDING PERIPLASMIC PROTEIN"/>
    <property type="match status" value="1"/>
</dbReference>
<evidence type="ECO:0000256" key="3">
    <source>
        <dbReference type="ARBA" id="ARBA00022448"/>
    </source>
</evidence>
<protein>
    <submittedName>
        <fullName evidence="7">Polyamine ABC transporter substrate-binding protein</fullName>
    </submittedName>
</protein>
<evidence type="ECO:0000313" key="8">
    <source>
        <dbReference type="Proteomes" id="UP000185860"/>
    </source>
</evidence>
<dbReference type="CDD" id="cd13590">
    <property type="entry name" value="PBP2_PotD_PotF_like"/>
    <property type="match status" value="1"/>
</dbReference>
<dbReference type="PROSITE" id="PS51257">
    <property type="entry name" value="PROKAR_LIPOPROTEIN"/>
    <property type="match status" value="1"/>
</dbReference>
<keyword evidence="3" id="KW-0813">Transport</keyword>
<dbReference type="InterPro" id="IPR001188">
    <property type="entry name" value="Sperm_putr-bd"/>
</dbReference>
<dbReference type="EMBL" id="MRCE01000048">
    <property type="protein sequence ID" value="OKH31627.1"/>
    <property type="molecule type" value="Genomic_DNA"/>
</dbReference>
<comment type="caution">
    <text evidence="7">The sequence shown here is derived from an EMBL/GenBank/DDBJ whole genome shotgun (WGS) entry which is preliminary data.</text>
</comment>
<dbReference type="GO" id="GO:0055085">
    <property type="term" value="P:transmembrane transport"/>
    <property type="evidence" value="ECO:0007669"/>
    <property type="project" value="InterPro"/>
</dbReference>
<dbReference type="OrthoDB" id="9769319at2"/>
<evidence type="ECO:0000256" key="2">
    <source>
        <dbReference type="ARBA" id="ARBA00008520"/>
    </source>
</evidence>
<comment type="similarity">
    <text evidence="2">Belongs to the bacterial solute-binding protein 1 family.</text>
</comment>
<reference evidence="7 8" key="1">
    <citation type="submission" date="2016-11" db="EMBL/GenBank/DDBJ databases">
        <title>Draft Genome Sequences of Nine Cyanobacterial Strains from Diverse Habitats.</title>
        <authorList>
            <person name="Zhu T."/>
            <person name="Hou S."/>
            <person name="Lu X."/>
            <person name="Hess W.R."/>
        </authorList>
    </citation>
    <scope>NUCLEOTIDE SEQUENCE [LARGE SCALE GENOMIC DNA]</scope>
    <source>
        <strain evidence="7 8">IAM M-71</strain>
    </source>
</reference>
<dbReference type="PANTHER" id="PTHR30222">
    <property type="entry name" value="SPERMIDINE/PUTRESCINE-BINDING PERIPLASMIC PROTEIN"/>
    <property type="match status" value="1"/>
</dbReference>
<organism evidence="7 8">
    <name type="scientific">[Phormidium ambiguum] IAM M-71</name>
    <dbReference type="NCBI Taxonomy" id="454136"/>
    <lineage>
        <taxon>Bacteria</taxon>
        <taxon>Bacillati</taxon>
        <taxon>Cyanobacteriota</taxon>
        <taxon>Cyanophyceae</taxon>
        <taxon>Oscillatoriophycideae</taxon>
        <taxon>Aerosakkonematales</taxon>
        <taxon>Aerosakkonemataceae</taxon>
        <taxon>Floridanema</taxon>
    </lineage>
</organism>
<feature type="binding site" evidence="6">
    <location>
        <position position="103"/>
    </location>
    <ligand>
        <name>spermidine</name>
        <dbReference type="ChEBI" id="CHEBI:57834"/>
    </ligand>
</feature>
<evidence type="ECO:0000256" key="1">
    <source>
        <dbReference type="ARBA" id="ARBA00004418"/>
    </source>
</evidence>
<dbReference type="PRINTS" id="PR00909">
    <property type="entry name" value="SPERMDNBNDNG"/>
</dbReference>
<evidence type="ECO:0000313" key="7">
    <source>
        <dbReference type="EMBL" id="OKH31627.1"/>
    </source>
</evidence>
<dbReference type="RefSeq" id="WP_073596832.1">
    <property type="nucleotide sequence ID" value="NZ_MRCE01000048.1"/>
</dbReference>
<comment type="subcellular location">
    <subcellularLocation>
        <location evidence="1">Periplasm</location>
    </subcellularLocation>
</comment>